<name>A0ACC3M2X8_EUCGR</name>
<organism evidence="1 2">
    <name type="scientific">Eucalyptus grandis</name>
    <name type="common">Flooded gum</name>
    <dbReference type="NCBI Taxonomy" id="71139"/>
    <lineage>
        <taxon>Eukaryota</taxon>
        <taxon>Viridiplantae</taxon>
        <taxon>Streptophyta</taxon>
        <taxon>Embryophyta</taxon>
        <taxon>Tracheophyta</taxon>
        <taxon>Spermatophyta</taxon>
        <taxon>Magnoliopsida</taxon>
        <taxon>eudicotyledons</taxon>
        <taxon>Gunneridae</taxon>
        <taxon>Pentapetalae</taxon>
        <taxon>rosids</taxon>
        <taxon>malvids</taxon>
        <taxon>Myrtales</taxon>
        <taxon>Myrtaceae</taxon>
        <taxon>Myrtoideae</taxon>
        <taxon>Eucalypteae</taxon>
        <taxon>Eucalyptus</taxon>
    </lineage>
</organism>
<gene>
    <name evidence="1" type="ORF">EUGRSUZ_B02801</name>
</gene>
<dbReference type="EMBL" id="CM064435">
    <property type="protein sequence ID" value="KAK3445112.1"/>
    <property type="molecule type" value="Genomic_DNA"/>
</dbReference>
<keyword evidence="2" id="KW-1185">Reference proteome</keyword>
<comment type="caution">
    <text evidence="1">The sequence shown here is derived from an EMBL/GenBank/DDBJ whole genome shotgun (WGS) entry which is preliminary data.</text>
</comment>
<dbReference type="Proteomes" id="UP000030711">
    <property type="component" value="Chromosome 1"/>
</dbReference>
<protein>
    <submittedName>
        <fullName evidence="1">Uncharacterized protein</fullName>
    </submittedName>
</protein>
<proteinExistence type="predicted"/>
<accession>A0ACC3M2X8</accession>
<evidence type="ECO:0000313" key="1">
    <source>
        <dbReference type="EMBL" id="KAK3445112.1"/>
    </source>
</evidence>
<reference evidence="1 2" key="1">
    <citation type="journal article" date="2014" name="Nature">
        <title>The genome of Eucalyptus grandis.</title>
        <authorList>
            <person name="Myburg A.A."/>
            <person name="Grattapaglia D."/>
            <person name="Tuskan G.A."/>
            <person name="Hellsten U."/>
            <person name="Hayes R.D."/>
            <person name="Grimwood J."/>
            <person name="Jenkins J."/>
            <person name="Lindquist E."/>
            <person name="Tice H."/>
            <person name="Bauer D."/>
            <person name="Goodstein D.M."/>
            <person name="Dubchak I."/>
            <person name="Poliakov A."/>
            <person name="Mizrachi E."/>
            <person name="Kullan A.R."/>
            <person name="Hussey S.G."/>
            <person name="Pinard D."/>
            <person name="van der Merwe K."/>
            <person name="Singh P."/>
            <person name="van Jaarsveld I."/>
            <person name="Silva-Junior O.B."/>
            <person name="Togawa R.C."/>
            <person name="Pappas M.R."/>
            <person name="Faria D.A."/>
            <person name="Sansaloni C.P."/>
            <person name="Petroli C.D."/>
            <person name="Yang X."/>
            <person name="Ranjan P."/>
            <person name="Tschaplinski T.J."/>
            <person name="Ye C.Y."/>
            <person name="Li T."/>
            <person name="Sterck L."/>
            <person name="Vanneste K."/>
            <person name="Murat F."/>
            <person name="Soler M."/>
            <person name="Clemente H.S."/>
            <person name="Saidi N."/>
            <person name="Cassan-Wang H."/>
            <person name="Dunand C."/>
            <person name="Hefer C.A."/>
            <person name="Bornberg-Bauer E."/>
            <person name="Kersting A.R."/>
            <person name="Vining K."/>
            <person name="Amarasinghe V."/>
            <person name="Ranik M."/>
            <person name="Naithani S."/>
            <person name="Elser J."/>
            <person name="Boyd A.E."/>
            <person name="Liston A."/>
            <person name="Spatafora J.W."/>
            <person name="Dharmwardhana P."/>
            <person name="Raja R."/>
            <person name="Sullivan C."/>
            <person name="Romanel E."/>
            <person name="Alves-Ferreira M."/>
            <person name="Kulheim C."/>
            <person name="Foley W."/>
            <person name="Carocha V."/>
            <person name="Paiva J."/>
            <person name="Kudrna D."/>
            <person name="Brommonschenkel S.H."/>
            <person name="Pasquali G."/>
            <person name="Byrne M."/>
            <person name="Rigault P."/>
            <person name="Tibbits J."/>
            <person name="Spokevicius A."/>
            <person name="Jones R.C."/>
            <person name="Steane D.A."/>
            <person name="Vaillancourt R.E."/>
            <person name="Potts B.M."/>
            <person name="Joubert F."/>
            <person name="Barry K."/>
            <person name="Pappas G.J."/>
            <person name="Strauss S.H."/>
            <person name="Jaiswal P."/>
            <person name="Grima-Pettenati J."/>
            <person name="Salse J."/>
            <person name="Van de Peer Y."/>
            <person name="Rokhsar D.S."/>
            <person name="Schmutz J."/>
        </authorList>
    </citation>
    <scope>NUCLEOTIDE SEQUENCE [LARGE SCALE GENOMIC DNA]</scope>
    <source>
        <strain evidence="2">cv. BRASUZ1</strain>
        <tissue evidence="1">Leaf extractions</tissue>
    </source>
</reference>
<evidence type="ECO:0000313" key="2">
    <source>
        <dbReference type="Proteomes" id="UP000030711"/>
    </source>
</evidence>
<sequence>MPSSSPSLTITSKSTVYPSTPAAPAAAAAPSLKLSVSDLPMLSCHYIQKGVLLSDPPLLVFSDLILLLKRALSLALSHFPALAGRLSTDPLGHVHILCNDAGVDFIEARAKHLTVRGVLSPDRDVPDCVKQFFAFDRTVSYNGHFLPLLAAARGSKRPSNSPDFCRDNAFVSPSAVLRLPAGGPAVTFSQHEPLRERIFHFSRAAILKMKSVANGAGVSPAVAEIMGKRSNDGFLAGNGKVAPTEISSFQSLCGQLWRSVTRARKLAPSKTSTFRMAVNCRHRIEPRIEPYYFGNAIQSIPTAAPAGELLSRDLAWSAGLLHRNVVAHGDATVRRGVEAWEREPRLFPLGNFDGASITMGSSPRFPMYANDFGWGRPLAVRSGRANKFDGKISAFPGREGGGSVDLEVVLAPATMAGLENDAEFMQYVSSVE</sequence>